<evidence type="ECO:0000313" key="1">
    <source>
        <dbReference type="EMBL" id="KAL1131289.1"/>
    </source>
</evidence>
<evidence type="ECO:0000313" key="2">
    <source>
        <dbReference type="Proteomes" id="UP001558652"/>
    </source>
</evidence>
<dbReference type="AlphaFoldDB" id="A0ABD0YJD6"/>
<name>A0ABD0YJD6_9HEMI</name>
<keyword evidence="2" id="KW-1185">Reference proteome</keyword>
<reference evidence="1 2" key="1">
    <citation type="submission" date="2024-07" db="EMBL/GenBank/DDBJ databases">
        <title>Chromosome-level genome assembly of the water stick insect Ranatra chinensis (Heteroptera: Nepidae).</title>
        <authorList>
            <person name="Liu X."/>
        </authorList>
    </citation>
    <scope>NUCLEOTIDE SEQUENCE [LARGE SCALE GENOMIC DNA]</scope>
    <source>
        <strain evidence="1">Cailab_2021Rc</strain>
        <tissue evidence="1">Muscle</tissue>
    </source>
</reference>
<comment type="caution">
    <text evidence="1">The sequence shown here is derived from an EMBL/GenBank/DDBJ whole genome shotgun (WGS) entry which is preliminary data.</text>
</comment>
<accession>A0ABD0YJD6</accession>
<protein>
    <submittedName>
        <fullName evidence="1">Uncharacterized protein</fullName>
    </submittedName>
</protein>
<sequence length="192" mass="21562">MSVGLRDIQSQKLYCDYPQSLKLKKASKRRNMFDEKKKQETTEIGRAKALNRGWTQGDAVVGGGCGAPLADASGNWAVDTGNLSLWRYLLPVPEDRETSRVLQTFAHFRLGRVPQPHRGVTPGFPLPSLQDIQSQKGDEFHVLIFVVSFFLDAIFSLERLQEITVQLSQSQTLQLISSTVITRNRSRLKMAS</sequence>
<gene>
    <name evidence="1" type="ORF">AAG570_010907</name>
</gene>
<organism evidence="1 2">
    <name type="scientific">Ranatra chinensis</name>
    <dbReference type="NCBI Taxonomy" id="642074"/>
    <lineage>
        <taxon>Eukaryota</taxon>
        <taxon>Metazoa</taxon>
        <taxon>Ecdysozoa</taxon>
        <taxon>Arthropoda</taxon>
        <taxon>Hexapoda</taxon>
        <taxon>Insecta</taxon>
        <taxon>Pterygota</taxon>
        <taxon>Neoptera</taxon>
        <taxon>Paraneoptera</taxon>
        <taxon>Hemiptera</taxon>
        <taxon>Heteroptera</taxon>
        <taxon>Panheteroptera</taxon>
        <taxon>Nepomorpha</taxon>
        <taxon>Nepidae</taxon>
        <taxon>Ranatrinae</taxon>
        <taxon>Ranatra</taxon>
    </lineage>
</organism>
<dbReference type="Proteomes" id="UP001558652">
    <property type="component" value="Unassembled WGS sequence"/>
</dbReference>
<dbReference type="EMBL" id="JBFDAA010000006">
    <property type="protein sequence ID" value="KAL1131289.1"/>
    <property type="molecule type" value="Genomic_DNA"/>
</dbReference>
<proteinExistence type="predicted"/>